<dbReference type="EMBL" id="JACYCF010000030">
    <property type="protein sequence ID" value="KAF8749165.1"/>
    <property type="molecule type" value="Genomic_DNA"/>
</dbReference>
<reference evidence="5" key="1">
    <citation type="submission" date="2020-09" db="EMBL/GenBank/DDBJ databases">
        <title>Comparative genome analyses of four rice-infecting Rhizoctonia solani isolates reveal extensive enrichment of homogalacturonan modification genes.</title>
        <authorList>
            <person name="Lee D.-Y."/>
            <person name="Jeon J."/>
            <person name="Kim K.-T."/>
            <person name="Cheong K."/>
            <person name="Song H."/>
            <person name="Choi G."/>
            <person name="Ko J."/>
            <person name="Opiyo S.O."/>
            <person name="Zuo S."/>
            <person name="Madhav S."/>
            <person name="Lee Y.-H."/>
            <person name="Wang G.-L."/>
        </authorList>
    </citation>
    <scope>NUCLEOTIDE SEQUENCE</scope>
    <source>
        <strain evidence="5">AG1-IA B2</strain>
    </source>
</reference>
<feature type="domain" description="CCHC-type" evidence="4">
    <location>
        <begin position="311"/>
        <end position="326"/>
    </location>
</feature>
<keyword evidence="2" id="KW-0863">Zinc-finger</keyword>
<dbReference type="Gene3D" id="4.10.60.10">
    <property type="entry name" value="Zinc finger, CCHC-type"/>
    <property type="match status" value="1"/>
</dbReference>
<dbReference type="PROSITE" id="PS50158">
    <property type="entry name" value="ZF_CCHC"/>
    <property type="match status" value="1"/>
</dbReference>
<feature type="compositionally biased region" description="Low complexity" evidence="3">
    <location>
        <begin position="271"/>
        <end position="285"/>
    </location>
</feature>
<dbReference type="Pfam" id="PF03732">
    <property type="entry name" value="Retrotrans_gag"/>
    <property type="match status" value="1"/>
</dbReference>
<feature type="region of interest" description="Disordered" evidence="3">
    <location>
        <begin position="72"/>
        <end position="98"/>
    </location>
</feature>
<feature type="compositionally biased region" description="Basic and acidic residues" evidence="3">
    <location>
        <begin position="89"/>
        <end position="98"/>
    </location>
</feature>
<evidence type="ECO:0000313" key="6">
    <source>
        <dbReference type="Proteomes" id="UP000614334"/>
    </source>
</evidence>
<evidence type="ECO:0000259" key="4">
    <source>
        <dbReference type="PROSITE" id="PS50158"/>
    </source>
</evidence>
<proteinExistence type="predicted"/>
<name>A0A8H7I5E7_9AGAM</name>
<dbReference type="AlphaFoldDB" id="A0A8H7I5E7"/>
<dbReference type="InterPro" id="IPR036875">
    <property type="entry name" value="Znf_CCHC_sf"/>
</dbReference>
<accession>A0A8H7I5E7</accession>
<dbReference type="InterPro" id="IPR001878">
    <property type="entry name" value="Znf_CCHC"/>
</dbReference>
<dbReference type="PANTHER" id="PTHR15503">
    <property type="entry name" value="LDOC1 RELATED"/>
    <property type="match status" value="1"/>
</dbReference>
<keyword evidence="2" id="KW-0862">Zinc</keyword>
<dbReference type="GO" id="GO:0006397">
    <property type="term" value="P:mRNA processing"/>
    <property type="evidence" value="ECO:0007669"/>
    <property type="project" value="UniProtKB-KW"/>
</dbReference>
<dbReference type="PANTHER" id="PTHR15503:SF22">
    <property type="entry name" value="TRANSPOSON TY3-I GAG POLYPROTEIN"/>
    <property type="match status" value="1"/>
</dbReference>
<comment type="caution">
    <text evidence="5">The sequence shown here is derived from an EMBL/GenBank/DDBJ whole genome shotgun (WGS) entry which is preliminary data.</text>
</comment>
<dbReference type="SUPFAM" id="SSF57756">
    <property type="entry name" value="Retrovirus zinc finger-like domains"/>
    <property type="match status" value="1"/>
</dbReference>
<keyword evidence="2" id="KW-0479">Metal-binding</keyword>
<keyword evidence="1" id="KW-0507">mRNA processing</keyword>
<dbReference type="GO" id="GO:0008270">
    <property type="term" value="F:zinc ion binding"/>
    <property type="evidence" value="ECO:0007669"/>
    <property type="project" value="UniProtKB-KW"/>
</dbReference>
<organism evidence="5 6">
    <name type="scientific">Rhizoctonia solani</name>
    <dbReference type="NCBI Taxonomy" id="456999"/>
    <lineage>
        <taxon>Eukaryota</taxon>
        <taxon>Fungi</taxon>
        <taxon>Dikarya</taxon>
        <taxon>Basidiomycota</taxon>
        <taxon>Agaricomycotina</taxon>
        <taxon>Agaricomycetes</taxon>
        <taxon>Cantharellales</taxon>
        <taxon>Ceratobasidiaceae</taxon>
        <taxon>Rhizoctonia</taxon>
    </lineage>
</organism>
<feature type="region of interest" description="Disordered" evidence="3">
    <location>
        <begin position="259"/>
        <end position="287"/>
    </location>
</feature>
<dbReference type="GO" id="GO:0003676">
    <property type="term" value="F:nucleic acid binding"/>
    <property type="evidence" value="ECO:0007669"/>
    <property type="project" value="InterPro"/>
</dbReference>
<sequence>MEPEPTLSALLKAITALTATVGSLQAQITSQGQQLIELKAICKETADLLGIKIKEHHKPSLAHRLGLSLLPPTREETPTLQARSSTKRPKMDLPDPYKGDVRGRKATQWLDRMLLWVALHREQFDEEEQMVVWILYHMTNKAADWALPLIGTIIKGKGNPPTTIPALTAKFKEAFANPDAKRAAARKIATLVQTSTTSEYVTEFRNLIAELDWNEEAYIAQFTRGLHWKVKELLSTKDSIPDELEAIFAAAIKIDNIRRKNEENRPKKAPAKSPATVATTSTTTTQRVRLSEDPNYVTPEERDRRRASGLCVKCGQKGHGIKQCPNGWKATIKEAAKVAEDVESGKD</sequence>
<evidence type="ECO:0000256" key="2">
    <source>
        <dbReference type="PROSITE-ProRule" id="PRU00047"/>
    </source>
</evidence>
<protein>
    <recommendedName>
        <fullName evidence="4">CCHC-type domain-containing protein</fullName>
    </recommendedName>
</protein>
<dbReference type="Proteomes" id="UP000614334">
    <property type="component" value="Unassembled WGS sequence"/>
</dbReference>
<dbReference type="InterPro" id="IPR005162">
    <property type="entry name" value="Retrotrans_gag_dom"/>
</dbReference>
<gene>
    <name evidence="5" type="ORF">RHS01_10283</name>
</gene>
<evidence type="ECO:0000313" key="5">
    <source>
        <dbReference type="EMBL" id="KAF8749165.1"/>
    </source>
</evidence>
<evidence type="ECO:0000256" key="3">
    <source>
        <dbReference type="SAM" id="MobiDB-lite"/>
    </source>
</evidence>
<dbReference type="InterPro" id="IPR032567">
    <property type="entry name" value="RTL1-rel"/>
</dbReference>
<evidence type="ECO:0000256" key="1">
    <source>
        <dbReference type="ARBA" id="ARBA00022664"/>
    </source>
</evidence>